<dbReference type="OrthoDB" id="78906at2759"/>
<keyword evidence="1" id="KW-0175">Coiled coil</keyword>
<evidence type="ECO:0000256" key="2">
    <source>
        <dbReference type="SAM" id="MobiDB-lite"/>
    </source>
</evidence>
<dbReference type="EMBL" id="KI913118">
    <property type="protein sequence ID" value="ETV84981.1"/>
    <property type="molecule type" value="Genomic_DNA"/>
</dbReference>
<name>W4H083_APHAT</name>
<feature type="coiled-coil region" evidence="1">
    <location>
        <begin position="82"/>
        <end position="109"/>
    </location>
</feature>
<organism evidence="3">
    <name type="scientific">Aphanomyces astaci</name>
    <name type="common">Crayfish plague agent</name>
    <dbReference type="NCBI Taxonomy" id="112090"/>
    <lineage>
        <taxon>Eukaryota</taxon>
        <taxon>Sar</taxon>
        <taxon>Stramenopiles</taxon>
        <taxon>Oomycota</taxon>
        <taxon>Saprolegniomycetes</taxon>
        <taxon>Saprolegniales</taxon>
        <taxon>Verrucalvaceae</taxon>
        <taxon>Aphanomyces</taxon>
    </lineage>
</organism>
<feature type="compositionally biased region" description="Low complexity" evidence="2">
    <location>
        <begin position="129"/>
        <end position="148"/>
    </location>
</feature>
<sequence length="359" mass="39805">MASTADDANAASLASIQRDLRAMSAKTELVLQAQESRIQDIDAKLDRLLRAVEEGVGSLEKRSNALPDSICRPLARRWADTSQVVDEALQRMNQRLDRIEKDLDELPDKLQSRHQASSITLPNNEGFWPTTSQSSTSTPSSQHLHTTSVPTSHLATNHHPSQRRQHLDMLDPMSFTPRPSQVPSHYTTVPSHYTTFEPHMSSSAASLHDDLHPSNHPPSSNVLASSFRATTCRTMWHLWFHGDPATPDVGPLRHVALDESAGGSTRMQQSRTKVVMETLLQLGRVSADAVAAMSTDDSNALFDRAFHAMLFDNPDGNLAGAVGKLRPDKAESYMVATVYNVLVNERRKRKRDAVEIHML</sequence>
<accession>W4H083</accession>
<dbReference type="VEuPathDB" id="FungiDB:H257_02874"/>
<gene>
    <name evidence="3" type="ORF">H257_02874</name>
</gene>
<feature type="compositionally biased region" description="Polar residues" evidence="2">
    <location>
        <begin position="113"/>
        <end position="123"/>
    </location>
</feature>
<protein>
    <submittedName>
        <fullName evidence="3">Uncharacterized protein</fullName>
    </submittedName>
</protein>
<feature type="region of interest" description="Disordered" evidence="2">
    <location>
        <begin position="110"/>
        <end position="164"/>
    </location>
</feature>
<feature type="compositionally biased region" description="Polar residues" evidence="2">
    <location>
        <begin position="149"/>
        <end position="159"/>
    </location>
</feature>
<evidence type="ECO:0000313" key="3">
    <source>
        <dbReference type="EMBL" id="ETV84981.1"/>
    </source>
</evidence>
<reference evidence="3" key="1">
    <citation type="submission" date="2013-12" db="EMBL/GenBank/DDBJ databases">
        <title>The Genome Sequence of Aphanomyces astaci APO3.</title>
        <authorList>
            <consortium name="The Broad Institute Genomics Platform"/>
            <person name="Russ C."/>
            <person name="Tyler B."/>
            <person name="van West P."/>
            <person name="Dieguez-Uribeondo J."/>
            <person name="Young S.K."/>
            <person name="Zeng Q."/>
            <person name="Gargeya S."/>
            <person name="Fitzgerald M."/>
            <person name="Abouelleil A."/>
            <person name="Alvarado L."/>
            <person name="Chapman S.B."/>
            <person name="Gainer-Dewar J."/>
            <person name="Goldberg J."/>
            <person name="Griggs A."/>
            <person name="Gujja S."/>
            <person name="Hansen M."/>
            <person name="Howarth C."/>
            <person name="Imamovic A."/>
            <person name="Ireland A."/>
            <person name="Larimer J."/>
            <person name="McCowan C."/>
            <person name="Murphy C."/>
            <person name="Pearson M."/>
            <person name="Poon T.W."/>
            <person name="Priest M."/>
            <person name="Roberts A."/>
            <person name="Saif S."/>
            <person name="Shea T."/>
            <person name="Sykes S."/>
            <person name="Wortman J."/>
            <person name="Nusbaum C."/>
            <person name="Birren B."/>
        </authorList>
    </citation>
    <scope>NUCLEOTIDE SEQUENCE [LARGE SCALE GENOMIC DNA]</scope>
    <source>
        <strain evidence="3">APO3</strain>
    </source>
</reference>
<proteinExistence type="predicted"/>
<dbReference type="AlphaFoldDB" id="W4H083"/>
<evidence type="ECO:0000256" key="1">
    <source>
        <dbReference type="SAM" id="Coils"/>
    </source>
</evidence>
<dbReference type="GeneID" id="20804870"/>
<dbReference type="RefSeq" id="XP_009824999.1">
    <property type="nucleotide sequence ID" value="XM_009826697.1"/>
</dbReference>